<feature type="compositionally biased region" description="Basic and acidic residues" evidence="7">
    <location>
        <begin position="1"/>
        <end position="21"/>
    </location>
</feature>
<feature type="compositionally biased region" description="Basic and acidic residues" evidence="7">
    <location>
        <begin position="245"/>
        <end position="255"/>
    </location>
</feature>
<evidence type="ECO:0000256" key="7">
    <source>
        <dbReference type="SAM" id="MobiDB-lite"/>
    </source>
</evidence>
<feature type="region of interest" description="Disordered" evidence="7">
    <location>
        <begin position="1"/>
        <end position="30"/>
    </location>
</feature>
<feature type="compositionally biased region" description="Basic and acidic residues" evidence="7">
    <location>
        <begin position="338"/>
        <end position="347"/>
    </location>
</feature>
<dbReference type="CDD" id="cd02854">
    <property type="entry name" value="E_set_GBE_euk_N"/>
    <property type="match status" value="1"/>
</dbReference>
<dbReference type="SUPFAM" id="SSF51445">
    <property type="entry name" value="(Trans)glycosidases"/>
    <property type="match status" value="1"/>
</dbReference>
<evidence type="ECO:0000313" key="11">
    <source>
        <dbReference type="Proteomes" id="UP000678499"/>
    </source>
</evidence>
<dbReference type="FunFam" id="3.20.20.80:FF:000001">
    <property type="entry name" value="1,4-alpha-glucan branching enzyme"/>
    <property type="match status" value="1"/>
</dbReference>
<name>A0A7R9BG66_9CRUS</name>
<keyword evidence="5" id="KW-0378">Hydrolase</keyword>
<comment type="pathway">
    <text evidence="6">Glycan biosynthesis.</text>
</comment>
<keyword evidence="4" id="KW-0808">Transferase</keyword>
<comment type="similarity">
    <text evidence="2">Belongs to the glycosyl hydrolase 13 family. GlgB subfamily.</text>
</comment>
<dbReference type="PANTHER" id="PTHR43651">
    <property type="entry name" value="1,4-ALPHA-GLUCAN-BRANCHING ENZYME"/>
    <property type="match status" value="1"/>
</dbReference>
<evidence type="ECO:0000256" key="1">
    <source>
        <dbReference type="ARBA" id="ARBA00000826"/>
    </source>
</evidence>
<dbReference type="InterPro" id="IPR013783">
    <property type="entry name" value="Ig-like_fold"/>
</dbReference>
<dbReference type="GO" id="GO:0004553">
    <property type="term" value="F:hydrolase activity, hydrolyzing O-glycosyl compounds"/>
    <property type="evidence" value="ECO:0007669"/>
    <property type="project" value="InterPro"/>
</dbReference>
<organism evidence="10">
    <name type="scientific">Notodromas monacha</name>
    <dbReference type="NCBI Taxonomy" id="399045"/>
    <lineage>
        <taxon>Eukaryota</taxon>
        <taxon>Metazoa</taxon>
        <taxon>Ecdysozoa</taxon>
        <taxon>Arthropoda</taxon>
        <taxon>Crustacea</taxon>
        <taxon>Oligostraca</taxon>
        <taxon>Ostracoda</taxon>
        <taxon>Podocopa</taxon>
        <taxon>Podocopida</taxon>
        <taxon>Cypridocopina</taxon>
        <taxon>Cypridoidea</taxon>
        <taxon>Cyprididae</taxon>
        <taxon>Notodromas</taxon>
    </lineage>
</organism>
<dbReference type="OrthoDB" id="196493at2759"/>
<evidence type="ECO:0000256" key="3">
    <source>
        <dbReference type="ARBA" id="ARBA00012541"/>
    </source>
</evidence>
<feature type="region of interest" description="Disordered" evidence="7">
    <location>
        <begin position="1357"/>
        <end position="1386"/>
    </location>
</feature>
<dbReference type="GO" id="GO:0005737">
    <property type="term" value="C:cytoplasm"/>
    <property type="evidence" value="ECO:0007669"/>
    <property type="project" value="TreeGrafter"/>
</dbReference>
<dbReference type="InterPro" id="IPR006048">
    <property type="entry name" value="A-amylase/branching_C"/>
</dbReference>
<dbReference type="Gene3D" id="2.60.40.10">
    <property type="entry name" value="Immunoglobulins"/>
    <property type="match status" value="1"/>
</dbReference>
<feature type="region of interest" description="Disordered" evidence="7">
    <location>
        <begin position="1295"/>
        <end position="1334"/>
    </location>
</feature>
<dbReference type="Pfam" id="PF02922">
    <property type="entry name" value="CBM_48"/>
    <property type="match status" value="1"/>
</dbReference>
<evidence type="ECO:0000313" key="10">
    <source>
        <dbReference type="EMBL" id="CAD7274711.1"/>
    </source>
</evidence>
<dbReference type="InterPro" id="IPR038718">
    <property type="entry name" value="SNF2-like_sf"/>
</dbReference>
<sequence>MRQRGGRDVSRRELRTDRSPDALESQQSSRTNLISMYDVPIDGKKNPGLKLAALSARCFATEFDKHHRRKMYTQSATPDCGPELQVINPCCMGDDRVRRPIAARSGRARKCDARKSSHLAFVKSVIPTPLQGAPPRAWDRKQISSWERSCCDSAETCAITVRDHGLLDLAIDFKFVNVTERKSCPLSCGVRPVISMRIRPPLSQFSNHRWLVLEMMENLETGRCFSDGSPREDCCRLSPLGEPKTVEGKIERVPTNDDEPSVGDTEDNADDAIENNGEDGSGDEQGDKNAQKKEKHHRKNIRKLLDVNDLEAGTREALEAERERKRRLMEAHTRNEATRGFRCREPDLVDLSSEEEQSGEAGKIEEAIDEDDDDIQEVPVERQDYDNSGAHTDDSLNQPDEFGRVLVNVSRPSDEKPVYLCKQIARAVKPHQIGGVRFMYDNIVENLHTFHNTQGFGCILAHSMGLGKTLQVIAFIDVLLKNTSAKTVMCVVPINTLQNWVAEFNYWLPEVPSSSPLSKTGEVEPRTFRLYVLNEMHRTNTARAEVINEWSSSGGVLLIGYELYRLIILRGPTGAKKRKKMDDEDAYEFDEKHRWQREELIRCLANPGPDLVVCDEGHRIKNASASISQALKTIRTRRRIVLTGYPLQNNLLEYWCMVDFVRPSFLGTKQEFSNMFERPIQNGQCLDSTPSDIWNHPDVLYSYLKRKDADEMDLDIEEPKKTVKNGNPSVPKPRLGYDETSVPDGSGAPSDLSLKSHFYNKSESVIPPPYNMNPAEQNYQPSFGSMAQDFPRGGMMAANYSQSHVKTYERPTMGNPLRKVESAPVLGSTPSTASSVIASQLEANGVYSYYDNDPFKYSEELEYTGKRDLLSTSREWAIPLMRKYVPGIALNSGKVHILLEIIDETVRLGDRILVFSQSLITLNLLEEFFGARCIYGTEQKWKRNVSYYRLDGSTPPQERERLINDFNANPSVHMFLISTRAGSLGINLVGANRVVIFDASWNPCHDAQAVCRVYRYGQEPLEHESLLADRKDKKLSDAEKQLAKQAYMMEKTGGFATACFDPKTGFAAPAFNIDDGMPGLSRHSQLNPLAYKAPMANMRSALRGGRGGPLSKEAQVYSPMMAPTRQGLSMHHLVLPKDLNIPVADSSSNQLTLKAGQPMTVVITPHGVYLRLQSGKFIAFKSNHPALMNLIRHPLPQPNAPRRTDGLKRSSTEPAELICLSDSDDEGTPGKTMSPGDELTMADRGVKAPTTGEQMTLESLLDSTPYQARGGHQEYANFKRGLPIGSGGVVLGAGYDNAGQSSSSREPPASHNQNPMDFSLKPIQNQNPEVSGGTMGYAPYSPGALFASENPACQMKYNNVNSPASSTSSSSSVGLHHQQVHPQEQEMDLRRNRFQGLSQQQYGDPRCQQAQSQIRYDPKHKAKAQSWMQIQDQKAAASPTSHPAMYASDGPNCYTTTPSLSSCSAPSPADGHSSALYSFAGHSGITGGAAQSHQIPSSSNVLGQAMHYENVVVPRIEDFFRRDPYLKPHERDIRMRYGMMEKHLRDIDSNEGGLENFSRAYEHFGIHVRPDNSIYCKEWAPLAQAVYLRGDFNDWNQTSHPYTKLEHGKWELVIPPGADGSPAIKHLSKLKRHSFVNERIQSPSKSLKIYECHVGIASTEGKVASYSEFRDNILPRIKRLGYNAIQLMAVMEHVYYASFGYQVTNFFAASSRYGTPEELKSLIDTAHGMGLTVLLDVVHSHASKNVLDGLNEFDGTTSCFFHEGGRGYHDLWDSRLFNYTNWEVMRFLLSNLRWYLDVYQFDGFRFDGVTSMLYHHHGMGTGFSGDYNEYFGLSTDHDALVYLMLANYMIHKLRPQAITIAEDVSGMPGMCRPVEEGGIGFDYRLAMAIPDKWIKLLKEHSDDEWNLGNIVHTLTNRRWQEKTIAYAESHDQALVGDKTLAFWLMDKEMYTHMSKISDDSPIINRGMALHKMIRLITHGLGGEGYLNFMGNEFGHPEWLDFPRIGNNESYHYARRQWNLVDDDLLKYKYLNNFDAAMNHTEAKYGWLAADQGYVSWKHEDDKIIIFERAGVVFCFNFHPSKSFPGYFIGVDMPGKYKIVLDTDAKDFGGFGILDHSTEFFTYPEHFAGRRNRLQVYLPSRVAFLLAKFD</sequence>
<dbReference type="InterPro" id="IPR027417">
    <property type="entry name" value="P-loop_NTPase"/>
</dbReference>
<dbReference type="SUPFAM" id="SSF51011">
    <property type="entry name" value="Glycosyl hydrolase domain"/>
    <property type="match status" value="1"/>
</dbReference>
<accession>A0A7R9BG66</accession>
<dbReference type="Gene3D" id="2.60.40.1180">
    <property type="entry name" value="Golgi alpha-mannosidase II"/>
    <property type="match status" value="1"/>
</dbReference>
<feature type="compositionally biased region" description="Acidic residues" evidence="7">
    <location>
        <begin position="256"/>
        <end position="284"/>
    </location>
</feature>
<dbReference type="InterPro" id="IPR014756">
    <property type="entry name" value="Ig_E-set"/>
</dbReference>
<dbReference type="Pfam" id="PF00128">
    <property type="entry name" value="Alpha-amylase"/>
    <property type="match status" value="1"/>
</dbReference>
<feature type="region of interest" description="Disordered" evidence="7">
    <location>
        <begin position="338"/>
        <end position="375"/>
    </location>
</feature>
<dbReference type="EMBL" id="CAJPEX010000286">
    <property type="protein sequence ID" value="CAG0914863.1"/>
    <property type="molecule type" value="Genomic_DNA"/>
</dbReference>
<dbReference type="InterPro" id="IPR013780">
    <property type="entry name" value="Glyco_hydro_b"/>
</dbReference>
<feature type="region of interest" description="Disordered" evidence="7">
    <location>
        <begin position="245"/>
        <end position="301"/>
    </location>
</feature>
<dbReference type="CDD" id="cd18793">
    <property type="entry name" value="SF2_C_SNF"/>
    <property type="match status" value="1"/>
</dbReference>
<dbReference type="InterPro" id="IPR017853">
    <property type="entry name" value="GH"/>
</dbReference>
<evidence type="ECO:0000256" key="4">
    <source>
        <dbReference type="ARBA" id="ARBA00022679"/>
    </source>
</evidence>
<dbReference type="Pfam" id="PF02806">
    <property type="entry name" value="Alpha-amylase_C"/>
    <property type="match status" value="1"/>
</dbReference>
<dbReference type="GO" id="GO:0005978">
    <property type="term" value="P:glycogen biosynthetic process"/>
    <property type="evidence" value="ECO:0007669"/>
    <property type="project" value="TreeGrafter"/>
</dbReference>
<dbReference type="Pfam" id="PF00176">
    <property type="entry name" value="SNF2-rel_dom"/>
    <property type="match status" value="1"/>
</dbReference>
<dbReference type="SMART" id="SM00487">
    <property type="entry name" value="DEXDc"/>
    <property type="match status" value="1"/>
</dbReference>
<dbReference type="GO" id="GO:0005524">
    <property type="term" value="F:ATP binding"/>
    <property type="evidence" value="ECO:0007669"/>
    <property type="project" value="InterPro"/>
</dbReference>
<dbReference type="PANTHER" id="PTHR43651:SF3">
    <property type="entry name" value="1,4-ALPHA-GLUCAN-BRANCHING ENZYME"/>
    <property type="match status" value="1"/>
</dbReference>
<dbReference type="InterPro" id="IPR000330">
    <property type="entry name" value="SNF2_N"/>
</dbReference>
<proteinExistence type="inferred from homology"/>
<dbReference type="Proteomes" id="UP000678499">
    <property type="component" value="Unassembled WGS sequence"/>
</dbReference>
<protein>
    <recommendedName>
        <fullName evidence="3">1,4-alpha-glucan branching enzyme</fullName>
        <ecNumber evidence="3">2.4.1.18</ecNumber>
    </recommendedName>
</protein>
<dbReference type="GO" id="GO:0043169">
    <property type="term" value="F:cation binding"/>
    <property type="evidence" value="ECO:0007669"/>
    <property type="project" value="InterPro"/>
</dbReference>
<dbReference type="PROSITE" id="PS51192">
    <property type="entry name" value="HELICASE_ATP_BIND_1"/>
    <property type="match status" value="1"/>
</dbReference>
<dbReference type="Gene3D" id="3.20.20.80">
    <property type="entry name" value="Glycosidases"/>
    <property type="match status" value="1"/>
</dbReference>
<feature type="region of interest" description="Disordered" evidence="7">
    <location>
        <begin position="1192"/>
        <end position="1243"/>
    </location>
</feature>
<feature type="compositionally biased region" description="Basic and acidic residues" evidence="7">
    <location>
        <begin position="1202"/>
        <end position="1211"/>
    </location>
</feature>
<dbReference type="SUPFAM" id="SSF52540">
    <property type="entry name" value="P-loop containing nucleoside triphosphate hydrolases"/>
    <property type="match status" value="2"/>
</dbReference>
<dbReference type="PROSITE" id="PS51194">
    <property type="entry name" value="HELICASE_CTER"/>
    <property type="match status" value="1"/>
</dbReference>
<comment type="catalytic activity">
    <reaction evidence="1">
        <text>Transfers a segment of a (1-&gt;4)-alpha-D-glucan chain to a primary hydroxy group in a similar glucan chain.</text>
        <dbReference type="EC" id="2.4.1.18"/>
    </reaction>
</comment>
<dbReference type="Gene3D" id="3.40.50.10810">
    <property type="entry name" value="Tandem AAA-ATPase domain"/>
    <property type="match status" value="1"/>
</dbReference>
<gene>
    <name evidence="10" type="ORF">NMOB1V02_LOCUS2534</name>
</gene>
<feature type="compositionally biased region" description="Low complexity" evidence="7">
    <location>
        <begin position="1362"/>
        <end position="1372"/>
    </location>
</feature>
<dbReference type="InterPro" id="IPR014001">
    <property type="entry name" value="Helicase_ATP-bd"/>
</dbReference>
<evidence type="ECO:0000256" key="5">
    <source>
        <dbReference type="ARBA" id="ARBA00022801"/>
    </source>
</evidence>
<dbReference type="Gene3D" id="3.40.50.300">
    <property type="entry name" value="P-loop containing nucleotide triphosphate hydrolases"/>
    <property type="match status" value="1"/>
</dbReference>
<dbReference type="InterPro" id="IPR004193">
    <property type="entry name" value="Glyco_hydro_13_N"/>
</dbReference>
<evidence type="ECO:0000256" key="6">
    <source>
        <dbReference type="ARBA" id="ARBA00060592"/>
    </source>
</evidence>
<dbReference type="InterPro" id="IPR049730">
    <property type="entry name" value="SNF2/RAD54-like_C"/>
</dbReference>
<dbReference type="Pfam" id="PF00271">
    <property type="entry name" value="Helicase_C"/>
    <property type="match status" value="1"/>
</dbReference>
<feature type="region of interest" description="Disordered" evidence="7">
    <location>
        <begin position="720"/>
        <end position="749"/>
    </location>
</feature>
<dbReference type="GO" id="GO:0003844">
    <property type="term" value="F:1,4-alpha-glucan branching enzyme activity"/>
    <property type="evidence" value="ECO:0007669"/>
    <property type="project" value="UniProtKB-EC"/>
</dbReference>
<dbReference type="InterPro" id="IPR006047">
    <property type="entry name" value="GH13_cat_dom"/>
</dbReference>
<dbReference type="FunFam" id="2.60.40.1180:FF:000003">
    <property type="entry name" value="1,4-alpha-glucan-branching enzyme, chloroplastic/amyloplastic"/>
    <property type="match status" value="1"/>
</dbReference>
<feature type="domain" description="Helicase ATP-binding" evidence="8">
    <location>
        <begin position="449"/>
        <end position="664"/>
    </location>
</feature>
<dbReference type="SUPFAM" id="SSF81296">
    <property type="entry name" value="E set domains"/>
    <property type="match status" value="1"/>
</dbReference>
<feature type="compositionally biased region" description="Polar residues" evidence="7">
    <location>
        <begin position="1298"/>
        <end position="1329"/>
    </location>
</feature>
<dbReference type="SMART" id="SM00490">
    <property type="entry name" value="HELICc"/>
    <property type="match status" value="1"/>
</dbReference>
<feature type="domain" description="Helicase C-terminal" evidence="9">
    <location>
        <begin position="900"/>
        <end position="1054"/>
    </location>
</feature>
<dbReference type="CDD" id="cd11321">
    <property type="entry name" value="AmyAc_bac_euk_BE"/>
    <property type="match status" value="1"/>
</dbReference>
<evidence type="ECO:0000256" key="2">
    <source>
        <dbReference type="ARBA" id="ARBA00009000"/>
    </source>
</evidence>
<dbReference type="EMBL" id="OA882323">
    <property type="protein sequence ID" value="CAD7274711.1"/>
    <property type="molecule type" value="Genomic_DNA"/>
</dbReference>
<dbReference type="EC" id="2.4.1.18" evidence="3"/>
<dbReference type="SMART" id="SM00642">
    <property type="entry name" value="Aamy"/>
    <property type="match status" value="1"/>
</dbReference>
<dbReference type="InterPro" id="IPR001650">
    <property type="entry name" value="Helicase_C-like"/>
</dbReference>
<evidence type="ECO:0000259" key="8">
    <source>
        <dbReference type="PROSITE" id="PS51192"/>
    </source>
</evidence>
<evidence type="ECO:0000259" key="9">
    <source>
        <dbReference type="PROSITE" id="PS51194"/>
    </source>
</evidence>
<reference evidence="10" key="1">
    <citation type="submission" date="2020-11" db="EMBL/GenBank/DDBJ databases">
        <authorList>
            <person name="Tran Van P."/>
        </authorList>
    </citation>
    <scope>NUCLEOTIDE SEQUENCE</scope>
</reference>
<keyword evidence="11" id="KW-1185">Reference proteome</keyword>